<proteinExistence type="predicted"/>
<evidence type="ECO:0000313" key="2">
    <source>
        <dbReference type="Proteomes" id="UP000824782"/>
    </source>
</evidence>
<sequence length="164" mass="18305">AEGSEGSQDDEQFRARRQFLMSGLPDSLKRQIARTSAIMEAYSVSGSSFQAVVHVQQRDGHSMWSLGAPRCRLLSDLPPPPSDLPVIAHHTLSLGDFSCVSCKSGEQPPRAPAPARRMIPDVTRERLLEEIRSYNPPFPVRRFLKQFLRKQSDSLQDADKSGQC</sequence>
<accession>A0AAV6YHW5</accession>
<keyword evidence="2" id="KW-1185">Reference proteome</keyword>
<feature type="non-terminal residue" evidence="1">
    <location>
        <position position="1"/>
    </location>
</feature>
<feature type="non-terminal residue" evidence="1">
    <location>
        <position position="164"/>
    </location>
</feature>
<name>A0AAV6YHW5_ENGPU</name>
<comment type="caution">
    <text evidence="1">The sequence shown here is derived from an EMBL/GenBank/DDBJ whole genome shotgun (WGS) entry which is preliminary data.</text>
</comment>
<dbReference type="Proteomes" id="UP000824782">
    <property type="component" value="Unassembled WGS sequence"/>
</dbReference>
<reference evidence="1" key="1">
    <citation type="thesis" date="2020" institute="ProQuest LLC" country="789 East Eisenhower Parkway, Ann Arbor, MI, USA">
        <title>Comparative Genomics and Chromosome Evolution.</title>
        <authorList>
            <person name="Mudd A.B."/>
        </authorList>
    </citation>
    <scope>NUCLEOTIDE SEQUENCE</scope>
    <source>
        <strain evidence="1">237g6f4</strain>
        <tissue evidence="1">Blood</tissue>
    </source>
</reference>
<protein>
    <submittedName>
        <fullName evidence="1">Uncharacterized protein</fullName>
    </submittedName>
</protein>
<dbReference type="EMBL" id="WNYA01087614">
    <property type="protein sequence ID" value="KAG8534869.1"/>
    <property type="molecule type" value="Genomic_DNA"/>
</dbReference>
<dbReference type="AlphaFoldDB" id="A0AAV6YHW5"/>
<gene>
    <name evidence="1" type="ORF">GDO81_030066</name>
</gene>
<organism evidence="1 2">
    <name type="scientific">Engystomops pustulosus</name>
    <name type="common">Tungara frog</name>
    <name type="synonym">Physalaemus pustulosus</name>
    <dbReference type="NCBI Taxonomy" id="76066"/>
    <lineage>
        <taxon>Eukaryota</taxon>
        <taxon>Metazoa</taxon>
        <taxon>Chordata</taxon>
        <taxon>Craniata</taxon>
        <taxon>Vertebrata</taxon>
        <taxon>Euteleostomi</taxon>
        <taxon>Amphibia</taxon>
        <taxon>Batrachia</taxon>
        <taxon>Anura</taxon>
        <taxon>Neobatrachia</taxon>
        <taxon>Hyloidea</taxon>
        <taxon>Leptodactylidae</taxon>
        <taxon>Leiuperinae</taxon>
        <taxon>Engystomops</taxon>
    </lineage>
</organism>
<evidence type="ECO:0000313" key="1">
    <source>
        <dbReference type="EMBL" id="KAG8534869.1"/>
    </source>
</evidence>